<dbReference type="InterPro" id="IPR050126">
    <property type="entry name" value="Ap4A_hydrolase"/>
</dbReference>
<reference evidence="3" key="1">
    <citation type="submission" date="2017-01" db="EMBL/GenBank/DDBJ databases">
        <authorList>
            <person name="Varghese N."/>
            <person name="Submissions S."/>
        </authorList>
    </citation>
    <scope>NUCLEOTIDE SEQUENCE [LARGE SCALE GENOMIC DNA]</scope>
    <source>
        <strain evidence="3">DSM 21768</strain>
    </source>
</reference>
<dbReference type="SUPFAM" id="SSF56300">
    <property type="entry name" value="Metallo-dependent phosphatases"/>
    <property type="match status" value="1"/>
</dbReference>
<dbReference type="Proteomes" id="UP000187495">
    <property type="component" value="Unassembled WGS sequence"/>
</dbReference>
<dbReference type="InterPro" id="IPR004843">
    <property type="entry name" value="Calcineurin-like_PHP"/>
</dbReference>
<protein>
    <submittedName>
        <fullName evidence="2">Calcineurin-like phosphoesterase</fullName>
    </submittedName>
</protein>
<dbReference type="RefSeq" id="WP_076554151.1">
    <property type="nucleotide sequence ID" value="NZ_FTNU01000001.1"/>
</dbReference>
<evidence type="ECO:0000259" key="1">
    <source>
        <dbReference type="Pfam" id="PF00149"/>
    </source>
</evidence>
<organism evidence="2 3">
    <name type="scientific">Moraxella cuniculi DSM 21768</name>
    <dbReference type="NCBI Taxonomy" id="1122245"/>
    <lineage>
        <taxon>Bacteria</taxon>
        <taxon>Pseudomonadati</taxon>
        <taxon>Pseudomonadota</taxon>
        <taxon>Gammaproteobacteria</taxon>
        <taxon>Moraxellales</taxon>
        <taxon>Moraxellaceae</taxon>
        <taxon>Moraxella</taxon>
    </lineage>
</organism>
<proteinExistence type="predicted"/>
<dbReference type="PANTHER" id="PTHR42850:SF7">
    <property type="entry name" value="BIS(5'-NUCLEOSYL)-TETRAPHOSPHATASE PRPE [ASYMMETRICAL]"/>
    <property type="match status" value="1"/>
</dbReference>
<gene>
    <name evidence="2" type="ORF">SAMN02745664_10134</name>
</gene>
<dbReference type="Pfam" id="PF00149">
    <property type="entry name" value="Metallophos"/>
    <property type="match status" value="1"/>
</dbReference>
<dbReference type="GO" id="GO:0005737">
    <property type="term" value="C:cytoplasm"/>
    <property type="evidence" value="ECO:0007669"/>
    <property type="project" value="TreeGrafter"/>
</dbReference>
<accession>A0A1N7D6U2</accession>
<dbReference type="STRING" id="34061.B0189_00465"/>
<dbReference type="GO" id="GO:0016791">
    <property type="term" value="F:phosphatase activity"/>
    <property type="evidence" value="ECO:0007669"/>
    <property type="project" value="TreeGrafter"/>
</dbReference>
<sequence>MIYDIIGDIHGHADKLIGLLEKLGYRHQGQYYQPPANHQAIFVGDFIDRGPAQLQTLQIVFDMIDAGVALAVMGNHEYNAIAYATAHPDGGYCRPHTDRNTHQHQAFLAEAPFGSATHTYWLQRMYELPLWLDLPDLQVVHACWDNDAQKTLTTHLSANNCLNPCTVIASSTADSAPYHAIENLLKGIEVALPAGMVLTDGQIIRHRTRVKWWLENWQTLPLAAAAQLGANTMLHPAADNQPMVITTPFRANNTKPTFIGHYWLTGTPTILSDSVVCTDYSAGGGGHLTAYQFDTDNPTLSDDKFVQYLGG</sequence>
<evidence type="ECO:0000313" key="2">
    <source>
        <dbReference type="EMBL" id="SIR71532.1"/>
    </source>
</evidence>
<evidence type="ECO:0000313" key="3">
    <source>
        <dbReference type="Proteomes" id="UP000187495"/>
    </source>
</evidence>
<dbReference type="InterPro" id="IPR029052">
    <property type="entry name" value="Metallo-depent_PP-like"/>
</dbReference>
<name>A0A1N7D6U2_9GAMM</name>
<dbReference type="PANTHER" id="PTHR42850">
    <property type="entry name" value="METALLOPHOSPHOESTERASE"/>
    <property type="match status" value="1"/>
</dbReference>
<dbReference type="AlphaFoldDB" id="A0A1N7D6U2"/>
<dbReference type="EMBL" id="FTNU01000001">
    <property type="protein sequence ID" value="SIR71532.1"/>
    <property type="molecule type" value="Genomic_DNA"/>
</dbReference>
<feature type="domain" description="Calcineurin-like phosphoesterase" evidence="1">
    <location>
        <begin position="5"/>
        <end position="86"/>
    </location>
</feature>
<dbReference type="Gene3D" id="3.60.21.10">
    <property type="match status" value="1"/>
</dbReference>
<keyword evidence="3" id="KW-1185">Reference proteome</keyword>